<dbReference type="InterPro" id="IPR009057">
    <property type="entry name" value="Homeodomain-like_sf"/>
</dbReference>
<dbReference type="AlphaFoldDB" id="A0A657LLU9"/>
<evidence type="ECO:0000256" key="3">
    <source>
        <dbReference type="ARBA" id="ARBA00023163"/>
    </source>
</evidence>
<accession>A0A657LLU9</accession>
<evidence type="ECO:0000313" key="6">
    <source>
        <dbReference type="Proteomes" id="UP000182661"/>
    </source>
</evidence>
<keyword evidence="3" id="KW-0804">Transcription</keyword>
<feature type="domain" description="HTH araC/xylS-type" evidence="4">
    <location>
        <begin position="239"/>
        <end position="337"/>
    </location>
</feature>
<proteinExistence type="predicted"/>
<organism evidence="5 6">
    <name type="scientific">Pararhizobium antarcticum</name>
    <dbReference type="NCBI Taxonomy" id="1798805"/>
    <lineage>
        <taxon>Bacteria</taxon>
        <taxon>Pseudomonadati</taxon>
        <taxon>Pseudomonadota</taxon>
        <taxon>Alphaproteobacteria</taxon>
        <taxon>Hyphomicrobiales</taxon>
        <taxon>Rhizobiaceae</taxon>
        <taxon>Rhizobium/Agrobacterium group</taxon>
        <taxon>Pararhizobium</taxon>
    </lineage>
</organism>
<dbReference type="Pfam" id="PF01965">
    <property type="entry name" value="DJ-1_PfpI"/>
    <property type="match status" value="1"/>
</dbReference>
<gene>
    <name evidence="5" type="ORF">AX760_07280</name>
</gene>
<dbReference type="SUPFAM" id="SSF46689">
    <property type="entry name" value="Homeodomain-like"/>
    <property type="match status" value="2"/>
</dbReference>
<dbReference type="PROSITE" id="PS01124">
    <property type="entry name" value="HTH_ARAC_FAMILY_2"/>
    <property type="match status" value="1"/>
</dbReference>
<evidence type="ECO:0000256" key="2">
    <source>
        <dbReference type="ARBA" id="ARBA00023125"/>
    </source>
</evidence>
<name>A0A657LLU9_9HYPH</name>
<evidence type="ECO:0000313" key="5">
    <source>
        <dbReference type="EMBL" id="OJF91314.1"/>
    </source>
</evidence>
<dbReference type="RefSeq" id="WP_083531297.1">
    <property type="nucleotide sequence ID" value="NZ_LSRP01000129.1"/>
</dbReference>
<protein>
    <recommendedName>
        <fullName evidence="4">HTH araC/xylS-type domain-containing protein</fullName>
    </recommendedName>
</protein>
<comment type="caution">
    <text evidence="5">The sequence shown here is derived from an EMBL/GenBank/DDBJ whole genome shotgun (WGS) entry which is preliminary data.</text>
</comment>
<dbReference type="EMBL" id="LSRP01000129">
    <property type="protein sequence ID" value="OJF91314.1"/>
    <property type="molecule type" value="Genomic_DNA"/>
</dbReference>
<dbReference type="InterPro" id="IPR029062">
    <property type="entry name" value="Class_I_gatase-like"/>
</dbReference>
<dbReference type="PROSITE" id="PS00041">
    <property type="entry name" value="HTH_ARAC_FAMILY_1"/>
    <property type="match status" value="1"/>
</dbReference>
<dbReference type="Pfam" id="PF12833">
    <property type="entry name" value="HTH_18"/>
    <property type="match status" value="1"/>
</dbReference>
<keyword evidence="2" id="KW-0238">DNA-binding</keyword>
<dbReference type="SUPFAM" id="SSF52317">
    <property type="entry name" value="Class I glutamine amidotransferase-like"/>
    <property type="match status" value="1"/>
</dbReference>
<dbReference type="CDD" id="cd03136">
    <property type="entry name" value="GATase1_AraC_ArgR_like"/>
    <property type="match status" value="1"/>
</dbReference>
<evidence type="ECO:0000256" key="1">
    <source>
        <dbReference type="ARBA" id="ARBA00023015"/>
    </source>
</evidence>
<dbReference type="InterPro" id="IPR002818">
    <property type="entry name" value="DJ-1/PfpI"/>
</dbReference>
<dbReference type="Proteomes" id="UP000182661">
    <property type="component" value="Unassembled WGS sequence"/>
</dbReference>
<dbReference type="InterPro" id="IPR018062">
    <property type="entry name" value="HTH_AraC-typ_CS"/>
</dbReference>
<dbReference type="OrthoDB" id="9793422at2"/>
<reference evidence="5 6" key="1">
    <citation type="submission" date="2016-02" db="EMBL/GenBank/DDBJ databases">
        <title>Genome sequencing of a beta-galactosidase producing bacteria Rhizobium sp. 59.</title>
        <authorList>
            <person name="Wang D."/>
            <person name="Kot W."/>
            <person name="Qin Y."/>
            <person name="Hansen L."/>
            <person name="Naqvi K."/>
            <person name="Rensing C."/>
        </authorList>
    </citation>
    <scope>NUCLEOTIDE SEQUENCE [LARGE SCALE GENOMIC DNA]</scope>
    <source>
        <strain evidence="5 6">59</strain>
    </source>
</reference>
<dbReference type="GO" id="GO:0003700">
    <property type="term" value="F:DNA-binding transcription factor activity"/>
    <property type="evidence" value="ECO:0007669"/>
    <property type="project" value="InterPro"/>
</dbReference>
<dbReference type="PANTHER" id="PTHR43130:SF3">
    <property type="entry name" value="HTH-TYPE TRANSCRIPTIONAL REGULATOR RV1931C"/>
    <property type="match status" value="1"/>
</dbReference>
<dbReference type="InterPro" id="IPR018060">
    <property type="entry name" value="HTH_AraC"/>
</dbReference>
<dbReference type="SMART" id="SM00342">
    <property type="entry name" value="HTH_ARAC"/>
    <property type="match status" value="1"/>
</dbReference>
<dbReference type="Gene3D" id="3.40.50.880">
    <property type="match status" value="1"/>
</dbReference>
<keyword evidence="6" id="KW-1185">Reference proteome</keyword>
<dbReference type="InterPro" id="IPR052158">
    <property type="entry name" value="INH-QAR"/>
</dbReference>
<dbReference type="Gene3D" id="1.10.10.60">
    <property type="entry name" value="Homeodomain-like"/>
    <property type="match status" value="1"/>
</dbReference>
<dbReference type="PANTHER" id="PTHR43130">
    <property type="entry name" value="ARAC-FAMILY TRANSCRIPTIONAL REGULATOR"/>
    <property type="match status" value="1"/>
</dbReference>
<dbReference type="GO" id="GO:0043565">
    <property type="term" value="F:sequence-specific DNA binding"/>
    <property type="evidence" value="ECO:0007669"/>
    <property type="project" value="InterPro"/>
</dbReference>
<keyword evidence="1" id="KW-0805">Transcription regulation</keyword>
<sequence length="341" mass="37560">MTFANDLDRFVPKSAASFSLERNQQMRDVVFLLMPHLSMIAFSSAIEPLRVVNQLTGQMLYRWHLLSQDGQNPVCSNGVELVVAGGPRAIDRTALLLVCAGITPKSLASKQTLSWIRGHRRRGGMVGGICTGAFVLAEAGLLENRRFTVHWENRTGFLENFPDLTPTTHIFEADDGIITSGGGNGSMDMMLSLIAADHGEALARAAANMCIHGTIRNEAVDQVFYREEGASIPDAPKLAAIIQILDQNLENAIDVPFLAAKVGLSRRQVERLFRTSLGVSPAVFYERRRLERARSLLIDTPISISEIAAACGFRNAQHLSQRFDRHFGTTPHRLRRASLGK</sequence>
<evidence type="ECO:0000259" key="4">
    <source>
        <dbReference type="PROSITE" id="PS01124"/>
    </source>
</evidence>